<feature type="binding site" evidence="15">
    <location>
        <position position="865"/>
    </location>
    <ligand>
        <name>Mg(2+)</name>
        <dbReference type="ChEBI" id="CHEBI:18420"/>
    </ligand>
</feature>
<feature type="domain" description="P-type ATPase C-terminal" evidence="19">
    <location>
        <begin position="891"/>
        <end position="1140"/>
    </location>
</feature>
<evidence type="ECO:0000256" key="17">
    <source>
        <dbReference type="SAM" id="Coils"/>
    </source>
</evidence>
<gene>
    <name evidence="21" type="primary">LOC101507131</name>
</gene>
<feature type="transmembrane region" description="Helical" evidence="16">
    <location>
        <begin position="1047"/>
        <end position="1067"/>
    </location>
</feature>
<dbReference type="GO" id="GO:1901703">
    <property type="term" value="P:protein localization involved in auxin polar transport"/>
    <property type="evidence" value="ECO:0007669"/>
    <property type="project" value="UniProtKB-ARBA"/>
</dbReference>
<evidence type="ECO:0000256" key="3">
    <source>
        <dbReference type="ARBA" id="ARBA00022692"/>
    </source>
</evidence>
<name>A0A1S2XF17_CICAR</name>
<feature type="binding site" evidence="14">
    <location>
        <position position="845"/>
    </location>
    <ligand>
        <name>ATP</name>
        <dbReference type="ChEBI" id="CHEBI:30616"/>
    </ligand>
</feature>
<feature type="transmembrane region" description="Helical" evidence="16">
    <location>
        <begin position="84"/>
        <end position="102"/>
    </location>
</feature>
<dbReference type="CDD" id="cd02073">
    <property type="entry name" value="P-type_ATPase_APLT_Dnf-like"/>
    <property type="match status" value="1"/>
</dbReference>
<feature type="binding site" evidence="14">
    <location>
        <position position="649"/>
    </location>
    <ligand>
        <name>ATP</name>
        <dbReference type="ChEBI" id="CHEBI:30616"/>
    </ligand>
</feature>
<feature type="binding site" evidence="14">
    <location>
        <position position="869"/>
    </location>
    <ligand>
        <name>ATP</name>
        <dbReference type="ChEBI" id="CHEBI:30616"/>
    </ligand>
</feature>
<dbReference type="EC" id="7.6.2.1" evidence="16"/>
<keyword evidence="9 16" id="KW-1133">Transmembrane helix</keyword>
<feature type="binding site" evidence="14">
    <location>
        <position position="732"/>
    </location>
    <ligand>
        <name>ATP</name>
        <dbReference type="ChEBI" id="CHEBI:30616"/>
    </ligand>
</feature>
<dbReference type="SUPFAM" id="SSF81660">
    <property type="entry name" value="Metal cation-transporting ATPase, ATP-binding domain N"/>
    <property type="match status" value="1"/>
</dbReference>
<evidence type="ECO:0000256" key="8">
    <source>
        <dbReference type="ARBA" id="ARBA00022967"/>
    </source>
</evidence>
<keyword evidence="17" id="KW-0175">Coiled coil</keyword>
<dbReference type="RefSeq" id="XP_004488349.1">
    <property type="nucleotide sequence ID" value="XM_004488292.2"/>
</dbReference>
<dbReference type="GO" id="GO:0000287">
    <property type="term" value="F:magnesium ion binding"/>
    <property type="evidence" value="ECO:0007669"/>
    <property type="project" value="UniProtKB-UniRule"/>
</dbReference>
<evidence type="ECO:0000256" key="11">
    <source>
        <dbReference type="ARBA" id="ARBA00034036"/>
    </source>
</evidence>
<dbReference type="GO" id="GO:0005886">
    <property type="term" value="C:plasma membrane"/>
    <property type="evidence" value="ECO:0007669"/>
    <property type="project" value="TreeGrafter"/>
</dbReference>
<feature type="binding site" evidence="15">
    <location>
        <position position="427"/>
    </location>
    <ligand>
        <name>Mg(2+)</name>
        <dbReference type="ChEBI" id="CHEBI:18420"/>
    </ligand>
</feature>
<dbReference type="InterPro" id="IPR023299">
    <property type="entry name" value="ATPase_P-typ_cyto_dom_N"/>
</dbReference>
<dbReference type="SUPFAM" id="SSF81653">
    <property type="entry name" value="Calcium ATPase, transduction domain A"/>
    <property type="match status" value="1"/>
</dbReference>
<dbReference type="Pfam" id="PF16212">
    <property type="entry name" value="PhoLip_ATPase_C"/>
    <property type="match status" value="1"/>
</dbReference>
<dbReference type="Pfam" id="PF16209">
    <property type="entry name" value="PhoLip_ATPase_N"/>
    <property type="match status" value="1"/>
</dbReference>
<dbReference type="InterPro" id="IPR018303">
    <property type="entry name" value="ATPase_P-typ_P_site"/>
</dbReference>
<reference evidence="20" key="1">
    <citation type="journal article" date="2013" name="Nat. Biotechnol.">
        <title>Draft genome sequence of chickpea (Cicer arietinum) provides a resource for trait improvement.</title>
        <authorList>
            <person name="Varshney R.K."/>
            <person name="Song C."/>
            <person name="Saxena R.K."/>
            <person name="Azam S."/>
            <person name="Yu S."/>
            <person name="Sharpe A.G."/>
            <person name="Cannon S."/>
            <person name="Baek J."/>
            <person name="Rosen B.D."/>
            <person name="Tar'an B."/>
            <person name="Millan T."/>
            <person name="Zhang X."/>
            <person name="Ramsay L.D."/>
            <person name="Iwata A."/>
            <person name="Wang Y."/>
            <person name="Nelson W."/>
            <person name="Farmer A.D."/>
            <person name="Gaur P.M."/>
            <person name="Soderlund C."/>
            <person name="Penmetsa R.V."/>
            <person name="Xu C."/>
            <person name="Bharti A.K."/>
            <person name="He W."/>
            <person name="Winter P."/>
            <person name="Zhao S."/>
            <person name="Hane J.K."/>
            <person name="Carrasquilla-Garcia N."/>
            <person name="Condie J.A."/>
            <person name="Upadhyaya H.D."/>
            <person name="Luo M.C."/>
            <person name="Thudi M."/>
            <person name="Gowda C.L."/>
            <person name="Singh N.P."/>
            <person name="Lichtenzveig J."/>
            <person name="Gali K.K."/>
            <person name="Rubio J."/>
            <person name="Nadarajan N."/>
            <person name="Dolezel J."/>
            <person name="Bansal K.C."/>
            <person name="Xu X."/>
            <person name="Edwards D."/>
            <person name="Zhang G."/>
            <person name="Kahl G."/>
            <person name="Gil J."/>
            <person name="Singh K.B."/>
            <person name="Datta S.K."/>
            <person name="Jackson S.A."/>
            <person name="Wang J."/>
            <person name="Cook D.R."/>
        </authorList>
    </citation>
    <scope>NUCLEOTIDE SEQUENCE [LARGE SCALE GENOMIC DNA]</scope>
    <source>
        <strain evidence="20">cv. CDC Frontier</strain>
    </source>
</reference>
<dbReference type="SFLD" id="SFLDF00027">
    <property type="entry name" value="p-type_atpase"/>
    <property type="match status" value="1"/>
</dbReference>
<comment type="function">
    <text evidence="12">Involved in transport of phospholipids.</text>
</comment>
<reference evidence="21" key="2">
    <citation type="submission" date="2025-08" db="UniProtKB">
        <authorList>
            <consortium name="RefSeq"/>
        </authorList>
    </citation>
    <scope>IDENTIFICATION</scope>
    <source>
        <tissue evidence="21">Etiolated seedlings</tissue>
    </source>
</reference>
<feature type="binding site" evidence="14">
    <location>
        <position position="545"/>
    </location>
    <ligand>
        <name>ATP</name>
        <dbReference type="ChEBI" id="CHEBI:30616"/>
    </ligand>
</feature>
<feature type="domain" description="P-type ATPase N-terminal" evidence="18">
    <location>
        <begin position="38"/>
        <end position="106"/>
    </location>
</feature>
<keyword evidence="10 16" id="KW-0472">Membrane</keyword>
<dbReference type="InterPro" id="IPR023298">
    <property type="entry name" value="ATPase_P-typ_TM_dom_sf"/>
</dbReference>
<keyword evidence="4 15" id="KW-0479">Metal-binding</keyword>
<evidence type="ECO:0000256" key="1">
    <source>
        <dbReference type="ARBA" id="ARBA00004141"/>
    </source>
</evidence>
<feature type="binding site" evidence="14">
    <location>
        <position position="429"/>
    </location>
    <ligand>
        <name>ATP</name>
        <dbReference type="ChEBI" id="CHEBI:30616"/>
    </ligand>
</feature>
<dbReference type="GO" id="GO:0016887">
    <property type="term" value="F:ATP hydrolysis activity"/>
    <property type="evidence" value="ECO:0007669"/>
    <property type="project" value="InterPro"/>
</dbReference>
<keyword evidence="6 14" id="KW-0067">ATP-binding</keyword>
<evidence type="ECO:0000256" key="9">
    <source>
        <dbReference type="ARBA" id="ARBA00022989"/>
    </source>
</evidence>
<dbReference type="PaxDb" id="3827-XP_004488349.1"/>
<evidence type="ECO:0000256" key="7">
    <source>
        <dbReference type="ARBA" id="ARBA00022842"/>
    </source>
</evidence>
<dbReference type="InterPro" id="IPR032630">
    <property type="entry name" value="P_typ_ATPase_c"/>
</dbReference>
<feature type="binding site" evidence="14">
    <location>
        <position position="730"/>
    </location>
    <ligand>
        <name>ATP</name>
        <dbReference type="ChEBI" id="CHEBI:30616"/>
    </ligand>
</feature>
<feature type="binding site" evidence="14">
    <location>
        <position position="615"/>
    </location>
    <ligand>
        <name>ATP</name>
        <dbReference type="ChEBI" id="CHEBI:30616"/>
    </ligand>
</feature>
<evidence type="ECO:0000256" key="5">
    <source>
        <dbReference type="ARBA" id="ARBA00022741"/>
    </source>
</evidence>
<dbReference type="PROSITE" id="PS00154">
    <property type="entry name" value="ATPASE_E1_E2"/>
    <property type="match status" value="1"/>
</dbReference>
<dbReference type="GO" id="GO:0005524">
    <property type="term" value="F:ATP binding"/>
    <property type="evidence" value="ECO:0007669"/>
    <property type="project" value="UniProtKB-UniRule"/>
</dbReference>
<dbReference type="FunFam" id="3.40.1110.10:FF:000042">
    <property type="entry name" value="Phospholipid-transporting ATPase"/>
    <property type="match status" value="1"/>
</dbReference>
<dbReference type="eggNOG" id="KOG0206">
    <property type="taxonomic scope" value="Eukaryota"/>
</dbReference>
<feature type="binding site" evidence="14">
    <location>
        <position position="731"/>
    </location>
    <ligand>
        <name>ATP</name>
        <dbReference type="ChEBI" id="CHEBI:30616"/>
    </ligand>
</feature>
<comment type="subcellular location">
    <subcellularLocation>
        <location evidence="1 16">Membrane</location>
        <topology evidence="1 16">Multi-pass membrane protein</topology>
    </subcellularLocation>
</comment>
<evidence type="ECO:0000256" key="2">
    <source>
        <dbReference type="ARBA" id="ARBA00008109"/>
    </source>
</evidence>
<dbReference type="Gene3D" id="2.70.150.10">
    <property type="entry name" value="Calcium-transporting ATPase, cytoplasmic transduction domain A"/>
    <property type="match status" value="1"/>
</dbReference>
<feature type="transmembrane region" description="Helical" evidence="16">
    <location>
        <begin position="303"/>
        <end position="324"/>
    </location>
</feature>
<keyword evidence="7 15" id="KW-0460">Magnesium</keyword>
<comment type="similarity">
    <text evidence="2 16">Belongs to the cation transport ATPase (P-type) (TC 3.A.3) family. Type IV subfamily.</text>
</comment>
<dbReference type="InterPro" id="IPR001757">
    <property type="entry name" value="P_typ_ATPase"/>
</dbReference>
<dbReference type="FunFam" id="3.40.50.1000:FF:000014">
    <property type="entry name" value="Phospholipid-transporting ATPase"/>
    <property type="match status" value="1"/>
</dbReference>
<feature type="binding site" evidence="14">
    <location>
        <position position="868"/>
    </location>
    <ligand>
        <name>ATP</name>
        <dbReference type="ChEBI" id="CHEBI:30616"/>
    </ligand>
</feature>
<evidence type="ECO:0000256" key="12">
    <source>
        <dbReference type="ARBA" id="ARBA00054150"/>
    </source>
</evidence>
<feature type="binding site" evidence="15">
    <location>
        <position position="429"/>
    </location>
    <ligand>
        <name>Mg(2+)</name>
        <dbReference type="ChEBI" id="CHEBI:18420"/>
    </ligand>
</feature>
<dbReference type="InterPro" id="IPR008250">
    <property type="entry name" value="ATPase_P-typ_transduc_dom_A_sf"/>
</dbReference>
<sequence>MVGDRTRRKRRIHAFSCVKASFKGEHSLIGGPGFSRIVYCNKQEHCGEGSSSVENYGDNYVRTTKYTMITFIPKSLFEQFRRVANFYFLVCAIMSFFPVSPYSAVSNVVPLVVVVAVTIGKEAVEDWRRMKQDIEMNNRKAKVHNGEGVFEYSKWRNLKVGDIVKVEKDEFFPADLILLSSNYEDSICYVETMNLDGETNLKLKHALEETSKFQQDSSFQKFKAIIKCEDPNAYLYSFIGNIELENQLYPLSPQQILLRDSKLRNTDFIYGVAIFTGHDTKVMQNSTDPPSKRSKIEKRMDKIIFFLFLVLFFISFIGSILFGFETREDLENGIMKRWYLRPDDTTIYYDPKRAPIAAMLNFLTALMLYSYLIPISLYVSIEIVKFIQSIFINHDVHMYYDETDQPAHARTSNLNEELGQVDTILSDKTGTLTCNSMDFVKCSIAGIAYGRGVTEVERALARRKGLHLSQDMTEDGNVAEISEAKSSIKGFNFIDERIMNGNWVKEPNANVIQNFLRLLAVCHTAIPEVDEDTGEVSYEAESPDEAAFVIAARELGFEFYERTQTTISLHEFHYISGRTIRKCYKLLNILEFSSSRKRMSVIVRDEEGKLLLLSKGADSVMFERLAKNGREFEEKTKQHINEYADAGLRTLILAYRKLDEEEYDDFNKELMEAKRLVSDDREQIVEEVSEKIEKDLVLLGATAVEDVLQKGVPECIDKLAQAGIKLWVLTGDKMETAINVGFACSLLRQGMKQIKISSDTVETKSLEKVENKSAADEAIKENVVCKLREGKELLVTSNANSEALVLIIDGKSLTYALEDDIKDLFLALAVGCTSVICCRSSPKQKALVTRLVKLKTGCTTLAIGDGANDVGMLQEADIGIGISGVEGMQAVMSSDIAIAQFRYLERLLLVHGHWCYRRISSMICYFFYKNIAFGFTIFFYEIYASFSGQAAYNDWFLSLYNVFFTSLPVIALGLFDQDVSPRLCLKFPLLYQEGVQNVLFSWKRILGWAFNGVMSSTIIFFFCINAMENQAFHKGGKVVGLEILGATMYTCVVWVVNCQMALSISYFTYIQHIFIWGGILYWYVFLLTYGTIYPLSTTAYKVLIEACAPAPSYWLNTLLVLVASLIPYLVYASIQMRFFPMFHQMIHSIYNDGEATDLEYVHVVRQRSIRHMTVGFTARFEASKTLVLP</sequence>
<feature type="active site" description="4-aspartylphosphate intermediate" evidence="13">
    <location>
        <position position="427"/>
    </location>
</feature>
<evidence type="ECO:0000256" key="14">
    <source>
        <dbReference type="PIRSR" id="PIRSR606539-2"/>
    </source>
</evidence>
<dbReference type="AlphaFoldDB" id="A0A1S2XF17"/>
<evidence type="ECO:0000256" key="6">
    <source>
        <dbReference type="ARBA" id="ARBA00022840"/>
    </source>
</evidence>
<feature type="transmembrane region" description="Helical" evidence="16">
    <location>
        <begin position="1005"/>
        <end position="1027"/>
    </location>
</feature>
<dbReference type="FunFam" id="2.70.150.10:FF:000023">
    <property type="entry name" value="Phospholipid-transporting ATPase"/>
    <property type="match status" value="1"/>
</dbReference>
<feature type="transmembrane region" description="Helical" evidence="16">
    <location>
        <begin position="108"/>
        <end position="124"/>
    </location>
</feature>
<accession>A0A1S2XF17</accession>
<dbReference type="SUPFAM" id="SSF81665">
    <property type="entry name" value="Calcium ATPase, transmembrane domain M"/>
    <property type="match status" value="1"/>
</dbReference>
<feature type="coiled-coil region" evidence="17">
    <location>
        <begin position="656"/>
        <end position="683"/>
    </location>
</feature>
<comment type="catalytic activity">
    <reaction evidence="11 16">
        <text>ATP + H2O + phospholipidSide 1 = ADP + phosphate + phospholipidSide 2.</text>
        <dbReference type="EC" id="7.6.2.1"/>
    </reaction>
</comment>
<dbReference type="Gene3D" id="3.40.50.1000">
    <property type="entry name" value="HAD superfamily/HAD-like"/>
    <property type="match status" value="1"/>
</dbReference>
<protein>
    <recommendedName>
        <fullName evidence="16">Phospholipid-transporting ATPase</fullName>
        <ecNumber evidence="16">7.6.2.1</ecNumber>
    </recommendedName>
</protein>
<keyword evidence="5 14" id="KW-0547">Nucleotide-binding</keyword>
<feature type="transmembrane region" description="Helical" evidence="16">
    <location>
        <begin position="926"/>
        <end position="943"/>
    </location>
</feature>
<feature type="transmembrane region" description="Helical" evidence="16">
    <location>
        <begin position="955"/>
        <end position="975"/>
    </location>
</feature>
<dbReference type="GeneID" id="101507131"/>
<dbReference type="SFLD" id="SFLDG00002">
    <property type="entry name" value="C1.7:_P-type_atpase_like"/>
    <property type="match status" value="1"/>
</dbReference>
<dbReference type="PANTHER" id="PTHR24092:SF70">
    <property type="entry name" value="PHOSPHOLIPID-TRANSPORTING ATPASE"/>
    <property type="match status" value="1"/>
</dbReference>
<evidence type="ECO:0000259" key="18">
    <source>
        <dbReference type="Pfam" id="PF16209"/>
    </source>
</evidence>
<keyword evidence="3 16" id="KW-0812">Transmembrane</keyword>
<dbReference type="InterPro" id="IPR023214">
    <property type="entry name" value="HAD_sf"/>
</dbReference>
<dbReference type="RefSeq" id="XP_073220974.1">
    <property type="nucleotide sequence ID" value="XM_073364873.1"/>
</dbReference>
<evidence type="ECO:0000256" key="13">
    <source>
        <dbReference type="PIRSR" id="PIRSR606539-1"/>
    </source>
</evidence>
<feature type="binding site" evidence="15">
    <location>
        <position position="869"/>
    </location>
    <ligand>
        <name>Mg(2+)</name>
        <dbReference type="ChEBI" id="CHEBI:18420"/>
    </ligand>
</feature>
<evidence type="ECO:0000313" key="20">
    <source>
        <dbReference type="Proteomes" id="UP000087171"/>
    </source>
</evidence>
<feature type="binding site" evidence="14">
    <location>
        <position position="428"/>
    </location>
    <ligand>
        <name>ATP</name>
        <dbReference type="ChEBI" id="CHEBI:30616"/>
    </ligand>
</feature>
<dbReference type="Pfam" id="PF13246">
    <property type="entry name" value="Cation_ATPase"/>
    <property type="match status" value="1"/>
</dbReference>
<dbReference type="InterPro" id="IPR006539">
    <property type="entry name" value="P-type_ATPase_IV"/>
</dbReference>
<evidence type="ECO:0000256" key="4">
    <source>
        <dbReference type="ARBA" id="ARBA00022723"/>
    </source>
</evidence>
<dbReference type="GO" id="GO:0045332">
    <property type="term" value="P:phospholipid translocation"/>
    <property type="evidence" value="ECO:0007669"/>
    <property type="project" value="TreeGrafter"/>
</dbReference>
<evidence type="ECO:0000256" key="10">
    <source>
        <dbReference type="ARBA" id="ARBA00023136"/>
    </source>
</evidence>
<feature type="binding site" evidence="14">
    <location>
        <position position="839"/>
    </location>
    <ligand>
        <name>ATP</name>
        <dbReference type="ChEBI" id="CHEBI:30616"/>
    </ligand>
</feature>
<organism evidence="20 21">
    <name type="scientific">Cicer arietinum</name>
    <name type="common">Chickpea</name>
    <name type="synonym">Garbanzo</name>
    <dbReference type="NCBI Taxonomy" id="3827"/>
    <lineage>
        <taxon>Eukaryota</taxon>
        <taxon>Viridiplantae</taxon>
        <taxon>Streptophyta</taxon>
        <taxon>Embryophyta</taxon>
        <taxon>Tracheophyta</taxon>
        <taxon>Spermatophyta</taxon>
        <taxon>Magnoliopsida</taxon>
        <taxon>eudicotyledons</taxon>
        <taxon>Gunneridae</taxon>
        <taxon>Pentapetalae</taxon>
        <taxon>rosids</taxon>
        <taxon>fabids</taxon>
        <taxon>Fabales</taxon>
        <taxon>Fabaceae</taxon>
        <taxon>Papilionoideae</taxon>
        <taxon>50 kb inversion clade</taxon>
        <taxon>NPAAA clade</taxon>
        <taxon>Hologalegina</taxon>
        <taxon>IRL clade</taxon>
        <taxon>Cicereae</taxon>
        <taxon>Cicer</taxon>
    </lineage>
</organism>
<dbReference type="GO" id="GO:0140326">
    <property type="term" value="F:ATPase-coupled intramembrane lipid transporter activity"/>
    <property type="evidence" value="ECO:0007669"/>
    <property type="project" value="UniProtKB-EC"/>
</dbReference>
<keyword evidence="8 16" id="KW-1278">Translocase</keyword>
<feature type="transmembrane region" description="Helical" evidence="16">
    <location>
        <begin position="1113"/>
        <end position="1134"/>
    </location>
</feature>
<dbReference type="SFLD" id="SFLDS00003">
    <property type="entry name" value="Haloacid_Dehalogenase"/>
    <property type="match status" value="1"/>
</dbReference>
<dbReference type="Gene3D" id="3.40.1110.10">
    <property type="entry name" value="Calcium-transporting ATPase, cytoplasmic domain N"/>
    <property type="match status" value="1"/>
</dbReference>
<dbReference type="NCBIfam" id="TIGR01652">
    <property type="entry name" value="ATPase-Plipid"/>
    <property type="match status" value="1"/>
</dbReference>
<dbReference type="SUPFAM" id="SSF56784">
    <property type="entry name" value="HAD-like"/>
    <property type="match status" value="1"/>
</dbReference>
<feature type="binding site" evidence="14">
    <location>
        <position position="427"/>
    </location>
    <ligand>
        <name>ATP</name>
        <dbReference type="ChEBI" id="CHEBI:30616"/>
    </ligand>
</feature>
<dbReference type="PANTHER" id="PTHR24092">
    <property type="entry name" value="PROBABLE PHOSPHOLIPID-TRANSPORTING ATPASE"/>
    <property type="match status" value="1"/>
</dbReference>
<evidence type="ECO:0000256" key="16">
    <source>
        <dbReference type="RuleBase" id="RU362033"/>
    </source>
</evidence>
<dbReference type="Proteomes" id="UP000087171">
    <property type="component" value="Chromosome Ca1"/>
</dbReference>
<dbReference type="InterPro" id="IPR032631">
    <property type="entry name" value="P-type_ATPase_N"/>
</dbReference>
<dbReference type="PRINTS" id="PR00119">
    <property type="entry name" value="CATATPASE"/>
</dbReference>
<comment type="cofactor">
    <cofactor evidence="15">
        <name>Mg(2+)</name>
        <dbReference type="ChEBI" id="CHEBI:18420"/>
    </cofactor>
</comment>
<dbReference type="STRING" id="3827.A0A1S2XF17"/>
<dbReference type="OrthoDB" id="377733at2759"/>
<evidence type="ECO:0000256" key="15">
    <source>
        <dbReference type="PIRSR" id="PIRSR606539-3"/>
    </source>
</evidence>
<dbReference type="NCBIfam" id="TIGR01494">
    <property type="entry name" value="ATPase_P-type"/>
    <property type="match status" value="1"/>
</dbReference>
<feature type="transmembrane region" description="Helical" evidence="16">
    <location>
        <begin position="356"/>
        <end position="379"/>
    </location>
</feature>
<evidence type="ECO:0000259" key="19">
    <source>
        <dbReference type="Pfam" id="PF16212"/>
    </source>
</evidence>
<feature type="transmembrane region" description="Helical" evidence="16">
    <location>
        <begin position="1074"/>
        <end position="1093"/>
    </location>
</feature>
<feature type="binding site" evidence="14">
    <location>
        <position position="592"/>
    </location>
    <ligand>
        <name>ATP</name>
        <dbReference type="ChEBI" id="CHEBI:30616"/>
    </ligand>
</feature>
<evidence type="ECO:0000313" key="21">
    <source>
        <dbReference type="RefSeq" id="XP_004488349.1"/>
    </source>
</evidence>
<keyword evidence="20" id="KW-1185">Reference proteome</keyword>
<dbReference type="InterPro" id="IPR036412">
    <property type="entry name" value="HAD-like_sf"/>
</dbReference>
<dbReference type="InterPro" id="IPR044492">
    <property type="entry name" value="P_typ_ATPase_HD_dom"/>
</dbReference>
<proteinExistence type="inferred from homology"/>